<name>A0ABS2H0V7_9LACO</name>
<dbReference type="Pfam" id="PF11148">
    <property type="entry name" value="DUF2922"/>
    <property type="match status" value="1"/>
</dbReference>
<dbReference type="Proteomes" id="UP000785625">
    <property type="component" value="Unassembled WGS sequence"/>
</dbReference>
<evidence type="ECO:0000313" key="2">
    <source>
        <dbReference type="Proteomes" id="UP000785625"/>
    </source>
</evidence>
<keyword evidence="2" id="KW-1185">Reference proteome</keyword>
<organism evidence="1 2">
    <name type="scientific">Limosilactobacillus coleohominis</name>
    <dbReference type="NCBI Taxonomy" id="181675"/>
    <lineage>
        <taxon>Bacteria</taxon>
        <taxon>Bacillati</taxon>
        <taxon>Bacillota</taxon>
        <taxon>Bacilli</taxon>
        <taxon>Lactobacillales</taxon>
        <taxon>Lactobacillaceae</taxon>
        <taxon>Limosilactobacillus</taxon>
    </lineage>
</organism>
<gene>
    <name evidence="1" type="ORF">H5975_05075</name>
</gene>
<dbReference type="InterPro" id="IPR021321">
    <property type="entry name" value="DUF2922"/>
</dbReference>
<evidence type="ECO:0000313" key="1">
    <source>
        <dbReference type="EMBL" id="MBM6940858.1"/>
    </source>
</evidence>
<dbReference type="RefSeq" id="WP_204785154.1">
    <property type="nucleotide sequence ID" value="NZ_JACJKU010000042.1"/>
</dbReference>
<accession>A0ABS2H0V7</accession>
<protein>
    <submittedName>
        <fullName evidence="1">DUF2922 domain-containing protein</fullName>
    </submittedName>
</protein>
<reference evidence="1 2" key="1">
    <citation type="journal article" date="2021" name="Sci. Rep.">
        <title>The distribution of antibiotic resistance genes in chicken gut microbiota commensals.</title>
        <authorList>
            <person name="Juricova H."/>
            <person name="Matiasovicova J."/>
            <person name="Kubasova T."/>
            <person name="Cejkova D."/>
            <person name="Rychlik I."/>
        </authorList>
    </citation>
    <scope>NUCLEOTIDE SEQUENCE [LARGE SCALE GENOMIC DNA]</scope>
    <source>
        <strain evidence="1 2">An574</strain>
    </source>
</reference>
<comment type="caution">
    <text evidence="1">The sequence shown here is derived from an EMBL/GenBank/DDBJ whole genome shotgun (WGS) entry which is preliminary data.</text>
</comment>
<sequence>MKTLNLSFKGSLGKGHVLKINYANDQLDESTVRAAMQKIVDSKLFGKDDDVLYIRPASAKYVTTTDEIIFKEAQPQA</sequence>
<dbReference type="EMBL" id="JACJKU010000042">
    <property type="protein sequence ID" value="MBM6940858.1"/>
    <property type="molecule type" value="Genomic_DNA"/>
</dbReference>
<proteinExistence type="predicted"/>